<dbReference type="Proteomes" id="UP000692954">
    <property type="component" value="Unassembled WGS sequence"/>
</dbReference>
<proteinExistence type="predicted"/>
<reference evidence="1" key="1">
    <citation type="submission" date="2021-01" db="EMBL/GenBank/DDBJ databases">
        <authorList>
            <consortium name="Genoscope - CEA"/>
            <person name="William W."/>
        </authorList>
    </citation>
    <scope>NUCLEOTIDE SEQUENCE</scope>
</reference>
<name>A0A8S1N443_9CILI</name>
<dbReference type="AlphaFoldDB" id="A0A8S1N443"/>
<comment type="caution">
    <text evidence="1">The sequence shown here is derived from an EMBL/GenBank/DDBJ whole genome shotgun (WGS) entry which is preliminary data.</text>
</comment>
<sequence length="58" mass="7066">MRKPSEDLKPFEQQNRHKHKLINDLKQTENANQFVGFYIRLEIQTQEINRMLDINLIQ</sequence>
<organism evidence="1 2">
    <name type="scientific">Paramecium sonneborni</name>
    <dbReference type="NCBI Taxonomy" id="65129"/>
    <lineage>
        <taxon>Eukaryota</taxon>
        <taxon>Sar</taxon>
        <taxon>Alveolata</taxon>
        <taxon>Ciliophora</taxon>
        <taxon>Intramacronucleata</taxon>
        <taxon>Oligohymenophorea</taxon>
        <taxon>Peniculida</taxon>
        <taxon>Parameciidae</taxon>
        <taxon>Paramecium</taxon>
    </lineage>
</organism>
<evidence type="ECO:0000313" key="1">
    <source>
        <dbReference type="EMBL" id="CAD8087190.1"/>
    </source>
</evidence>
<dbReference type="EMBL" id="CAJJDN010000051">
    <property type="protein sequence ID" value="CAD8087190.1"/>
    <property type="molecule type" value="Genomic_DNA"/>
</dbReference>
<keyword evidence="2" id="KW-1185">Reference proteome</keyword>
<protein>
    <submittedName>
        <fullName evidence="1">Uncharacterized protein</fullName>
    </submittedName>
</protein>
<evidence type="ECO:0000313" key="2">
    <source>
        <dbReference type="Proteomes" id="UP000692954"/>
    </source>
</evidence>
<accession>A0A8S1N443</accession>
<gene>
    <name evidence="1" type="ORF">PSON_ATCC_30995.1.T0510056</name>
</gene>